<evidence type="ECO:0000256" key="2">
    <source>
        <dbReference type="ARBA" id="ARBA00023186"/>
    </source>
</evidence>
<dbReference type="InterPro" id="IPR000740">
    <property type="entry name" value="GrpE"/>
</dbReference>
<dbReference type="Gene3D" id="2.30.22.10">
    <property type="entry name" value="Head domain of nucleotide exchange factor GrpE"/>
    <property type="match status" value="1"/>
</dbReference>
<dbReference type="Pfam" id="PF01025">
    <property type="entry name" value="GrpE"/>
    <property type="match status" value="1"/>
</dbReference>
<accession>A0A7X9IJP4</accession>
<organism evidence="6 7">
    <name type="scientific">SAR324 cluster bacterium</name>
    <dbReference type="NCBI Taxonomy" id="2024889"/>
    <lineage>
        <taxon>Bacteria</taxon>
        <taxon>Deltaproteobacteria</taxon>
        <taxon>SAR324 cluster</taxon>
    </lineage>
</organism>
<keyword evidence="3" id="KW-0346">Stress response</keyword>
<dbReference type="GO" id="GO:0051087">
    <property type="term" value="F:protein-folding chaperone binding"/>
    <property type="evidence" value="ECO:0007669"/>
    <property type="project" value="InterPro"/>
</dbReference>
<gene>
    <name evidence="3" type="primary">grpE</name>
    <name evidence="6" type="ORF">GYA55_09115</name>
</gene>
<dbReference type="GO" id="GO:0000774">
    <property type="term" value="F:adenyl-nucleotide exchange factor activity"/>
    <property type="evidence" value="ECO:0007669"/>
    <property type="project" value="InterPro"/>
</dbReference>
<feature type="coiled-coil region" evidence="5">
    <location>
        <begin position="58"/>
        <end position="85"/>
    </location>
</feature>
<dbReference type="PANTHER" id="PTHR21237">
    <property type="entry name" value="GRPE PROTEIN"/>
    <property type="match status" value="1"/>
</dbReference>
<evidence type="ECO:0000256" key="4">
    <source>
        <dbReference type="RuleBase" id="RU004478"/>
    </source>
</evidence>
<comment type="caution">
    <text evidence="6">The sequence shown here is derived from an EMBL/GenBank/DDBJ whole genome shotgun (WGS) entry which is preliminary data.</text>
</comment>
<keyword evidence="5" id="KW-0175">Coiled coil</keyword>
<dbReference type="Proteomes" id="UP000524246">
    <property type="component" value="Unassembled WGS sequence"/>
</dbReference>
<evidence type="ECO:0000313" key="6">
    <source>
        <dbReference type="EMBL" id="NMC63313.1"/>
    </source>
</evidence>
<comment type="subcellular location">
    <subcellularLocation>
        <location evidence="3">Cytoplasm</location>
    </subcellularLocation>
</comment>
<dbReference type="AlphaFoldDB" id="A0A7X9IJP4"/>
<protein>
    <recommendedName>
        <fullName evidence="3">Protein GrpE</fullName>
    </recommendedName>
    <alternativeName>
        <fullName evidence="3">HSP-70 cofactor</fullName>
    </alternativeName>
</protein>
<name>A0A7X9IJP4_9DELT</name>
<dbReference type="SUPFAM" id="SSF58014">
    <property type="entry name" value="Coiled-coil domain of nucleotide exchange factor GrpE"/>
    <property type="match status" value="1"/>
</dbReference>
<evidence type="ECO:0000256" key="3">
    <source>
        <dbReference type="HAMAP-Rule" id="MF_01151"/>
    </source>
</evidence>
<dbReference type="PANTHER" id="PTHR21237:SF23">
    <property type="entry name" value="GRPE PROTEIN HOMOLOG, MITOCHONDRIAL"/>
    <property type="match status" value="1"/>
</dbReference>
<keyword evidence="2 3" id="KW-0143">Chaperone</keyword>
<keyword evidence="3" id="KW-0963">Cytoplasm</keyword>
<dbReference type="InterPro" id="IPR009012">
    <property type="entry name" value="GrpE_head"/>
</dbReference>
<dbReference type="HAMAP" id="MF_01151">
    <property type="entry name" value="GrpE"/>
    <property type="match status" value="1"/>
</dbReference>
<dbReference type="GO" id="GO:0006457">
    <property type="term" value="P:protein folding"/>
    <property type="evidence" value="ECO:0007669"/>
    <property type="project" value="InterPro"/>
</dbReference>
<evidence type="ECO:0000256" key="5">
    <source>
        <dbReference type="SAM" id="Coils"/>
    </source>
</evidence>
<dbReference type="GO" id="GO:0051082">
    <property type="term" value="F:unfolded protein binding"/>
    <property type="evidence" value="ECO:0007669"/>
    <property type="project" value="TreeGrafter"/>
</dbReference>
<dbReference type="GO" id="GO:0042803">
    <property type="term" value="F:protein homodimerization activity"/>
    <property type="evidence" value="ECO:0007669"/>
    <property type="project" value="InterPro"/>
</dbReference>
<dbReference type="SUPFAM" id="SSF51064">
    <property type="entry name" value="Head domain of nucleotide exchange factor GrpE"/>
    <property type="match status" value="1"/>
</dbReference>
<comment type="subunit">
    <text evidence="3">Homodimer.</text>
</comment>
<dbReference type="InterPro" id="IPR013805">
    <property type="entry name" value="GrpE_CC"/>
</dbReference>
<dbReference type="CDD" id="cd00446">
    <property type="entry name" value="GrpE"/>
    <property type="match status" value="1"/>
</dbReference>
<evidence type="ECO:0000313" key="7">
    <source>
        <dbReference type="Proteomes" id="UP000524246"/>
    </source>
</evidence>
<reference evidence="6 7" key="1">
    <citation type="journal article" date="2020" name="Biotechnol. Biofuels">
        <title>New insights from the biogas microbiome by comprehensive genome-resolved metagenomics of nearly 1600 species originating from multiple anaerobic digesters.</title>
        <authorList>
            <person name="Campanaro S."/>
            <person name="Treu L."/>
            <person name="Rodriguez-R L.M."/>
            <person name="Kovalovszki A."/>
            <person name="Ziels R.M."/>
            <person name="Maus I."/>
            <person name="Zhu X."/>
            <person name="Kougias P.G."/>
            <person name="Basile A."/>
            <person name="Luo G."/>
            <person name="Schluter A."/>
            <person name="Konstantinidis K.T."/>
            <person name="Angelidaki I."/>
        </authorList>
    </citation>
    <scope>NUCLEOTIDE SEQUENCE [LARGE SCALE GENOMIC DNA]</scope>
    <source>
        <strain evidence="6">AS27yjCOA_65</strain>
    </source>
</reference>
<comment type="similarity">
    <text evidence="1 3 4">Belongs to the GrpE family.</text>
</comment>
<evidence type="ECO:0000256" key="1">
    <source>
        <dbReference type="ARBA" id="ARBA00009054"/>
    </source>
</evidence>
<sequence length="225" mass="25716">MSKAKKDKIGKDNQVERDADFSVLKDEEIQIPTTPDLSKLEKDSSQSEEKDIVVTNEIESLKSEIAETKDKYIRLLAEFDNYKKRVIKEKSELLKYQGENFIYDMLEVIDNLERALKHAEGDPASFKEGIELIFKRLKEILDKWGIKGQESVGKAFDPAMHQAISMFNMDGIESPQVSEELKKAYFYKDKLIRAAQVIVAVPPENHNDIEALSEENNSTSGELEK</sequence>
<proteinExistence type="inferred from homology"/>
<dbReference type="Gene3D" id="3.90.20.20">
    <property type="match status" value="1"/>
</dbReference>
<dbReference type="PRINTS" id="PR00773">
    <property type="entry name" value="GRPEPROTEIN"/>
</dbReference>
<dbReference type="GO" id="GO:0005737">
    <property type="term" value="C:cytoplasm"/>
    <property type="evidence" value="ECO:0007669"/>
    <property type="project" value="UniProtKB-SubCell"/>
</dbReference>
<comment type="function">
    <text evidence="3">Participates actively in the response to hyperosmotic and heat shock by preventing the aggregation of stress-denatured proteins, in association with DnaK and GrpE. It is the nucleotide exchange factor for DnaK and may function as a thermosensor. Unfolded proteins bind initially to DnaJ; upon interaction with the DnaJ-bound protein, DnaK hydrolyzes its bound ATP, resulting in the formation of a stable complex. GrpE releases ADP from DnaK; ATP binding to DnaK triggers the release of the substrate protein, thus completing the reaction cycle. Several rounds of ATP-dependent interactions between DnaJ, DnaK and GrpE are required for fully efficient folding.</text>
</comment>
<dbReference type="EMBL" id="JAAZON010000407">
    <property type="protein sequence ID" value="NMC63313.1"/>
    <property type="molecule type" value="Genomic_DNA"/>
</dbReference>